<feature type="region of interest" description="Disordered" evidence="1">
    <location>
        <begin position="82"/>
        <end position="103"/>
    </location>
</feature>
<name>A0A8K0TJS8_9PEZI</name>
<keyword evidence="3" id="KW-1185">Reference proteome</keyword>
<dbReference type="EMBL" id="JAGPXD010000002">
    <property type="protein sequence ID" value="KAH7368795.1"/>
    <property type="molecule type" value="Genomic_DNA"/>
</dbReference>
<accession>A0A8K0TJS8</accession>
<evidence type="ECO:0000256" key="1">
    <source>
        <dbReference type="SAM" id="MobiDB-lite"/>
    </source>
</evidence>
<gene>
    <name evidence="2" type="ORF">B0T11DRAFT_67409</name>
</gene>
<proteinExistence type="predicted"/>
<organism evidence="2 3">
    <name type="scientific">Plectosphaerella cucumerina</name>
    <dbReference type="NCBI Taxonomy" id="40658"/>
    <lineage>
        <taxon>Eukaryota</taxon>
        <taxon>Fungi</taxon>
        <taxon>Dikarya</taxon>
        <taxon>Ascomycota</taxon>
        <taxon>Pezizomycotina</taxon>
        <taxon>Sordariomycetes</taxon>
        <taxon>Hypocreomycetidae</taxon>
        <taxon>Glomerellales</taxon>
        <taxon>Plectosphaerellaceae</taxon>
        <taxon>Plectosphaerella</taxon>
    </lineage>
</organism>
<reference evidence="2" key="1">
    <citation type="journal article" date="2021" name="Nat. Commun.">
        <title>Genetic determinants of endophytism in the Arabidopsis root mycobiome.</title>
        <authorList>
            <person name="Mesny F."/>
            <person name="Miyauchi S."/>
            <person name="Thiergart T."/>
            <person name="Pickel B."/>
            <person name="Atanasova L."/>
            <person name="Karlsson M."/>
            <person name="Huettel B."/>
            <person name="Barry K.W."/>
            <person name="Haridas S."/>
            <person name="Chen C."/>
            <person name="Bauer D."/>
            <person name="Andreopoulos W."/>
            <person name="Pangilinan J."/>
            <person name="LaButti K."/>
            <person name="Riley R."/>
            <person name="Lipzen A."/>
            <person name="Clum A."/>
            <person name="Drula E."/>
            <person name="Henrissat B."/>
            <person name="Kohler A."/>
            <person name="Grigoriev I.V."/>
            <person name="Martin F.M."/>
            <person name="Hacquard S."/>
        </authorList>
    </citation>
    <scope>NUCLEOTIDE SEQUENCE</scope>
    <source>
        <strain evidence="2">MPI-CAGE-AT-0016</strain>
    </source>
</reference>
<comment type="caution">
    <text evidence="2">The sequence shown here is derived from an EMBL/GenBank/DDBJ whole genome shotgun (WGS) entry which is preliminary data.</text>
</comment>
<evidence type="ECO:0000313" key="2">
    <source>
        <dbReference type="EMBL" id="KAH7368795.1"/>
    </source>
</evidence>
<sequence length="231" mass="25788">MARKDARTARERGCRTGEGPRHFRVATWRSTTPSCPPAMDICRPNDGPPFPWRGIREESVEYPFLFLGYCGLPRPVICHPGPRHRRQEWHHDRRSAEEGSALATTNAAWHGEKRCIRRRAIPTLKFAAASSAQQSLVSDVCDTHAGPVLVARHGPAQQSSKIAPVPSAVRDVAPCNRGRHLAYRSPPGRWSKTQDARHPQSSRLTWFSPAHNSFLLTSDAMRLVILACLPL</sequence>
<dbReference type="Proteomes" id="UP000813385">
    <property type="component" value="Unassembled WGS sequence"/>
</dbReference>
<dbReference type="AlphaFoldDB" id="A0A8K0TJS8"/>
<protein>
    <submittedName>
        <fullName evidence="2">Uncharacterized protein</fullName>
    </submittedName>
</protein>
<evidence type="ECO:0000313" key="3">
    <source>
        <dbReference type="Proteomes" id="UP000813385"/>
    </source>
</evidence>